<dbReference type="PANTHER" id="PTHR45138:SF9">
    <property type="entry name" value="DIGUANYLATE CYCLASE DGCM-RELATED"/>
    <property type="match status" value="1"/>
</dbReference>
<dbReference type="InterPro" id="IPR043128">
    <property type="entry name" value="Rev_trsase/Diguanyl_cyclase"/>
</dbReference>
<dbReference type="EMBL" id="LXQD01000317">
    <property type="protein sequence ID" value="RCJ24741.1"/>
    <property type="molecule type" value="Genomic_DNA"/>
</dbReference>
<reference evidence="2" key="1">
    <citation type="submission" date="2016-04" db="EMBL/GenBank/DDBJ databases">
        <authorList>
            <person name="Tabuchi Yagui T.R."/>
        </authorList>
    </citation>
    <scope>NUCLEOTIDE SEQUENCE [LARGE SCALE GENOMIC DNA]</scope>
    <source>
        <strain evidence="2">NIES-26</strain>
    </source>
</reference>
<gene>
    <name evidence="2" type="ORF">A6770_03530</name>
</gene>
<dbReference type="SMART" id="SM00267">
    <property type="entry name" value="GGDEF"/>
    <property type="match status" value="1"/>
</dbReference>
<protein>
    <submittedName>
        <fullName evidence="2">Diguanylate cyclase</fullName>
    </submittedName>
</protein>
<evidence type="ECO:0000259" key="1">
    <source>
        <dbReference type="PROSITE" id="PS50887"/>
    </source>
</evidence>
<name>A0A367QLW3_9NOSO</name>
<dbReference type="AlphaFoldDB" id="A0A367QLW3"/>
<dbReference type="GO" id="GO:0052621">
    <property type="term" value="F:diguanylate cyclase activity"/>
    <property type="evidence" value="ECO:0007669"/>
    <property type="project" value="TreeGrafter"/>
</dbReference>
<organism evidence="2 3">
    <name type="scientific">Nostoc minutum NIES-26</name>
    <dbReference type="NCBI Taxonomy" id="1844469"/>
    <lineage>
        <taxon>Bacteria</taxon>
        <taxon>Bacillati</taxon>
        <taxon>Cyanobacteriota</taxon>
        <taxon>Cyanophyceae</taxon>
        <taxon>Nostocales</taxon>
        <taxon>Nostocaceae</taxon>
        <taxon>Nostoc</taxon>
    </lineage>
</organism>
<dbReference type="CDD" id="cd01949">
    <property type="entry name" value="GGDEF"/>
    <property type="match status" value="1"/>
</dbReference>
<keyword evidence="3" id="KW-1185">Reference proteome</keyword>
<dbReference type="FunFam" id="3.30.70.270:FF:000001">
    <property type="entry name" value="Diguanylate cyclase domain protein"/>
    <property type="match status" value="1"/>
</dbReference>
<sequence length="341" mass="38213">MKISILVFGSDTFLATLPDQIRDTTAFNLEVIADVHQAISHIQTAPPDIMLVQASLDGSMKLCSWLKEQTQLSWIYCIFLEDRPQKLAARSKHGWEWELQMTATVLNQGADAYIRHLPEEKTEHTLAGVTANQRLILAQLAVGLRKVQKYRDLLQKNDLLSAIALADSLTELNNRRALEWDLPRQIQKARTQGTPLSLIILDIDYFKKVNDTYGHLAGDRLLQLLGSRLRQNLRSQDTAFRYGGEEFVVVLANTTGDEALVVADRLNRIVSEQPFTINSKLTIDITISLGAASLEADDDDKGLSLLHRADQCLFHAKAAGRNQAISWDYLSHFSHLQAVSS</sequence>
<feature type="domain" description="GGDEF" evidence="1">
    <location>
        <begin position="194"/>
        <end position="329"/>
    </location>
</feature>
<dbReference type="InterPro" id="IPR029787">
    <property type="entry name" value="Nucleotide_cyclase"/>
</dbReference>
<accession>A0A367QLW3</accession>
<dbReference type="Gene3D" id="3.30.70.270">
    <property type="match status" value="1"/>
</dbReference>
<dbReference type="PANTHER" id="PTHR45138">
    <property type="entry name" value="REGULATORY COMPONENTS OF SENSORY TRANSDUCTION SYSTEM"/>
    <property type="match status" value="1"/>
</dbReference>
<evidence type="ECO:0000313" key="3">
    <source>
        <dbReference type="Proteomes" id="UP000252107"/>
    </source>
</evidence>
<proteinExistence type="predicted"/>
<dbReference type="GO" id="GO:0043709">
    <property type="term" value="P:cell adhesion involved in single-species biofilm formation"/>
    <property type="evidence" value="ECO:0007669"/>
    <property type="project" value="TreeGrafter"/>
</dbReference>
<dbReference type="InterPro" id="IPR000160">
    <property type="entry name" value="GGDEF_dom"/>
</dbReference>
<dbReference type="PROSITE" id="PS50887">
    <property type="entry name" value="GGDEF"/>
    <property type="match status" value="1"/>
</dbReference>
<dbReference type="GO" id="GO:0005886">
    <property type="term" value="C:plasma membrane"/>
    <property type="evidence" value="ECO:0007669"/>
    <property type="project" value="TreeGrafter"/>
</dbReference>
<dbReference type="Pfam" id="PF00990">
    <property type="entry name" value="GGDEF"/>
    <property type="match status" value="1"/>
</dbReference>
<dbReference type="SUPFAM" id="SSF55073">
    <property type="entry name" value="Nucleotide cyclase"/>
    <property type="match status" value="1"/>
</dbReference>
<dbReference type="InterPro" id="IPR050469">
    <property type="entry name" value="Diguanylate_Cyclase"/>
</dbReference>
<dbReference type="Proteomes" id="UP000252107">
    <property type="component" value="Unassembled WGS sequence"/>
</dbReference>
<comment type="caution">
    <text evidence="2">The sequence shown here is derived from an EMBL/GenBank/DDBJ whole genome shotgun (WGS) entry which is preliminary data.</text>
</comment>
<dbReference type="NCBIfam" id="TIGR00254">
    <property type="entry name" value="GGDEF"/>
    <property type="match status" value="1"/>
</dbReference>
<dbReference type="GO" id="GO:1902201">
    <property type="term" value="P:negative regulation of bacterial-type flagellum-dependent cell motility"/>
    <property type="evidence" value="ECO:0007669"/>
    <property type="project" value="TreeGrafter"/>
</dbReference>
<evidence type="ECO:0000313" key="2">
    <source>
        <dbReference type="EMBL" id="RCJ24741.1"/>
    </source>
</evidence>